<reference evidence="2" key="1">
    <citation type="submission" date="2022-07" db="EMBL/GenBank/DDBJ databases">
        <title>Phylogenomic reconstructions and comparative analyses of Kickxellomycotina fungi.</title>
        <authorList>
            <person name="Reynolds N.K."/>
            <person name="Stajich J.E."/>
            <person name="Barry K."/>
            <person name="Grigoriev I.V."/>
            <person name="Crous P."/>
            <person name="Smith M.E."/>
        </authorList>
    </citation>
    <scope>NUCLEOTIDE SEQUENCE</scope>
    <source>
        <strain evidence="2">BCRC 34489</strain>
    </source>
</reference>
<sequence length="334" mass="37864">MKDRPFVILDDYFVKDEFLSSLHQNIDTSELGMTPSDNGKYYEIDSGTPFLKHLLTHLSSGRWIRSGDVRITYSRWLYCMHVGIIASVTAKYISGVSSGGPLVHALGTLGNICLLLVLSFHLVFFVALNFRPLWFEVTVVFHSPFAWAAIWLMIIQGDRHEIDMVDGRMRGAVGEHWAVSALSRRVGPLGLLLMHVFIWYTRRTVIGVAVFERKTRASLAAYWMHRIYSILAALVIVLVWKWYPLVIAGFLNLQEQHGGTGLAMAGKLVRESVAERCMIGWMRMLATMGIAGGIHVAWYSFISYAYHMIVWKQYLRDGLAVWVTQEGAMCTKLV</sequence>
<keyword evidence="1" id="KW-1133">Transmembrane helix</keyword>
<feature type="transmembrane region" description="Helical" evidence="1">
    <location>
        <begin position="133"/>
        <end position="154"/>
    </location>
</feature>
<accession>A0A9W8HLJ2</accession>
<dbReference type="AlphaFoldDB" id="A0A9W8HLJ2"/>
<proteinExistence type="predicted"/>
<dbReference type="OrthoDB" id="2230209at2759"/>
<feature type="transmembrane region" description="Helical" evidence="1">
    <location>
        <begin position="189"/>
        <end position="211"/>
    </location>
</feature>
<gene>
    <name evidence="2" type="ORF">GGI15_002270</name>
</gene>
<comment type="caution">
    <text evidence="2">The sequence shown here is derived from an EMBL/GenBank/DDBJ whole genome shotgun (WGS) entry which is preliminary data.</text>
</comment>
<evidence type="ECO:0000313" key="2">
    <source>
        <dbReference type="EMBL" id="KAJ2784404.1"/>
    </source>
</evidence>
<feature type="transmembrane region" description="Helical" evidence="1">
    <location>
        <begin position="284"/>
        <end position="306"/>
    </location>
</feature>
<evidence type="ECO:0000313" key="3">
    <source>
        <dbReference type="Proteomes" id="UP001140172"/>
    </source>
</evidence>
<name>A0A9W8HLJ2_9FUNG</name>
<feature type="transmembrane region" description="Helical" evidence="1">
    <location>
        <begin position="223"/>
        <end position="243"/>
    </location>
</feature>
<keyword evidence="1" id="KW-0812">Transmembrane</keyword>
<feature type="transmembrane region" description="Helical" evidence="1">
    <location>
        <begin position="75"/>
        <end position="93"/>
    </location>
</feature>
<evidence type="ECO:0000256" key="1">
    <source>
        <dbReference type="SAM" id="Phobius"/>
    </source>
</evidence>
<keyword evidence="3" id="KW-1185">Reference proteome</keyword>
<organism evidence="2 3">
    <name type="scientific">Coemansia interrupta</name>
    <dbReference type="NCBI Taxonomy" id="1126814"/>
    <lineage>
        <taxon>Eukaryota</taxon>
        <taxon>Fungi</taxon>
        <taxon>Fungi incertae sedis</taxon>
        <taxon>Zoopagomycota</taxon>
        <taxon>Kickxellomycotina</taxon>
        <taxon>Kickxellomycetes</taxon>
        <taxon>Kickxellales</taxon>
        <taxon>Kickxellaceae</taxon>
        <taxon>Coemansia</taxon>
    </lineage>
</organism>
<dbReference type="Proteomes" id="UP001140172">
    <property type="component" value="Unassembled WGS sequence"/>
</dbReference>
<dbReference type="EMBL" id="JANBUM010000114">
    <property type="protein sequence ID" value="KAJ2784404.1"/>
    <property type="molecule type" value="Genomic_DNA"/>
</dbReference>
<feature type="transmembrane region" description="Helical" evidence="1">
    <location>
        <begin position="105"/>
        <end position="126"/>
    </location>
</feature>
<keyword evidence="1" id="KW-0472">Membrane</keyword>
<protein>
    <submittedName>
        <fullName evidence="2">Uncharacterized protein</fullName>
    </submittedName>
</protein>